<organism evidence="2 3">
    <name type="scientific">Streptomyces triculaminicus</name>
    <dbReference type="NCBI Taxonomy" id="2816232"/>
    <lineage>
        <taxon>Bacteria</taxon>
        <taxon>Bacillati</taxon>
        <taxon>Actinomycetota</taxon>
        <taxon>Actinomycetes</taxon>
        <taxon>Kitasatosporales</taxon>
        <taxon>Streptomycetaceae</taxon>
        <taxon>Streptomyces</taxon>
    </lineage>
</organism>
<reference evidence="2" key="1">
    <citation type="submission" date="2021-03" db="EMBL/GenBank/DDBJ databases">
        <title>Streptomyces strains.</title>
        <authorList>
            <person name="Lund M.B."/>
            <person name="Toerring T."/>
        </authorList>
    </citation>
    <scope>NUCLEOTIDE SEQUENCE</scope>
    <source>
        <strain evidence="2">JCM 4242</strain>
    </source>
</reference>
<feature type="compositionally biased region" description="Acidic residues" evidence="1">
    <location>
        <begin position="53"/>
        <end position="62"/>
    </location>
</feature>
<evidence type="ECO:0000313" key="3">
    <source>
        <dbReference type="Proteomes" id="UP000664781"/>
    </source>
</evidence>
<feature type="region of interest" description="Disordered" evidence="1">
    <location>
        <begin position="1"/>
        <end position="75"/>
    </location>
</feature>
<comment type="caution">
    <text evidence="2">The sequence shown here is derived from an EMBL/GenBank/DDBJ whole genome shotgun (WGS) entry which is preliminary data.</text>
</comment>
<gene>
    <name evidence="2" type="ORF">J1792_31490</name>
</gene>
<dbReference type="Proteomes" id="UP000664781">
    <property type="component" value="Unassembled WGS sequence"/>
</dbReference>
<accession>A0A939FTL0</accession>
<name>A0A939FTL0_9ACTN</name>
<protein>
    <submittedName>
        <fullName evidence="2">Uncharacterized protein</fullName>
    </submittedName>
</protein>
<dbReference type="RefSeq" id="WP_086569624.1">
    <property type="nucleotide sequence ID" value="NZ_JAFMOF010000006.1"/>
</dbReference>
<feature type="compositionally biased region" description="Basic and acidic residues" evidence="1">
    <location>
        <begin position="31"/>
        <end position="51"/>
    </location>
</feature>
<sequence length="167" mass="18162">MEQRIGHNSPPVHAAGTDPAFVPGLTPPRPAEPEEHPPVPRDAAPDVRAEPEPQAEAEEAAAEVEPQPVTDGPVFEVSDQRGSITVDSTGVIFRLDDETAEFGWPEIGAVEMSTPPFGRRLTVTVHTTGRRSYHADITATNRNLPKQWAAELDTVLDSYFEDTQTTT</sequence>
<dbReference type="AlphaFoldDB" id="A0A939FTL0"/>
<keyword evidence="3" id="KW-1185">Reference proteome</keyword>
<proteinExistence type="predicted"/>
<evidence type="ECO:0000256" key="1">
    <source>
        <dbReference type="SAM" id="MobiDB-lite"/>
    </source>
</evidence>
<dbReference type="EMBL" id="JAFMOF010000006">
    <property type="protein sequence ID" value="MBO0657092.1"/>
    <property type="molecule type" value="Genomic_DNA"/>
</dbReference>
<evidence type="ECO:0000313" key="2">
    <source>
        <dbReference type="EMBL" id="MBO0657092.1"/>
    </source>
</evidence>